<dbReference type="GeneID" id="79303460"/>
<feature type="transmembrane region" description="Helical" evidence="1">
    <location>
        <begin position="158"/>
        <end position="179"/>
    </location>
</feature>
<comment type="caution">
    <text evidence="2">The sequence shown here is derived from an EMBL/GenBank/DDBJ whole genome shotgun (WGS) entry which is preliminary data.</text>
</comment>
<sequence length="185" mass="20803">MLGEGNEAPDDREAKLKQVAEERDLDPDALERAHSDAQLVLEQTLQTFSDLSDTAFRLVRLNGLVLTILVAVSSNVRNLRTYVNVLSVGAVLLFIGSAFFATLSYTRQTVDGGVSTDAFDKLTEYKLREDEYLNWVLTLGYPKWIENGVEKSDEKEQWIEYSLLAFLGAIMMLLGRMLLSIYTQA</sequence>
<reference evidence="2 3" key="1">
    <citation type="journal article" date="2019" name="Int. J. Syst. Evol. Microbiol.">
        <title>The Global Catalogue of Microorganisms (GCM) 10K type strain sequencing project: providing services to taxonomists for standard genome sequencing and annotation.</title>
        <authorList>
            <consortium name="The Broad Institute Genomics Platform"/>
            <consortium name="The Broad Institute Genome Sequencing Center for Infectious Disease"/>
            <person name="Wu L."/>
            <person name="Ma J."/>
        </authorList>
    </citation>
    <scope>NUCLEOTIDE SEQUENCE [LARGE SCALE GENOMIC DNA]</scope>
    <source>
        <strain evidence="2 3">DT72</strain>
    </source>
</reference>
<organism evidence="2 3">
    <name type="scientific">Halorussus caseinilyticus</name>
    <dbReference type="NCBI Taxonomy" id="3034025"/>
    <lineage>
        <taxon>Archaea</taxon>
        <taxon>Methanobacteriati</taxon>
        <taxon>Methanobacteriota</taxon>
        <taxon>Stenosarchaea group</taxon>
        <taxon>Halobacteria</taxon>
        <taxon>Halobacteriales</taxon>
        <taxon>Haladaptataceae</taxon>
        <taxon>Halorussus</taxon>
    </lineage>
</organism>
<keyword evidence="3" id="KW-1185">Reference proteome</keyword>
<keyword evidence="1" id="KW-0812">Transmembrane</keyword>
<gene>
    <name evidence="2" type="ORF">ACFQJ6_07380</name>
</gene>
<feature type="transmembrane region" description="Helical" evidence="1">
    <location>
        <begin position="58"/>
        <end position="76"/>
    </location>
</feature>
<protein>
    <submittedName>
        <fullName evidence="2">Uncharacterized protein</fullName>
    </submittedName>
</protein>
<feature type="transmembrane region" description="Helical" evidence="1">
    <location>
        <begin position="83"/>
        <end position="105"/>
    </location>
</feature>
<proteinExistence type="predicted"/>
<keyword evidence="1" id="KW-1133">Transmembrane helix</keyword>
<evidence type="ECO:0000256" key="1">
    <source>
        <dbReference type="SAM" id="Phobius"/>
    </source>
</evidence>
<accession>A0ABD5WIF8</accession>
<dbReference type="AlphaFoldDB" id="A0ABD5WIF8"/>
<name>A0ABD5WIF8_9EURY</name>
<dbReference type="Proteomes" id="UP001596407">
    <property type="component" value="Unassembled WGS sequence"/>
</dbReference>
<dbReference type="EMBL" id="JBHSZH010000005">
    <property type="protein sequence ID" value="MFC7079968.1"/>
    <property type="molecule type" value="Genomic_DNA"/>
</dbReference>
<evidence type="ECO:0000313" key="2">
    <source>
        <dbReference type="EMBL" id="MFC7079968.1"/>
    </source>
</evidence>
<dbReference type="RefSeq" id="WP_276278912.1">
    <property type="nucleotide sequence ID" value="NZ_CP119809.1"/>
</dbReference>
<keyword evidence="1" id="KW-0472">Membrane</keyword>
<evidence type="ECO:0000313" key="3">
    <source>
        <dbReference type="Proteomes" id="UP001596407"/>
    </source>
</evidence>